<feature type="transmembrane region" description="Helical" evidence="5">
    <location>
        <begin position="320"/>
        <end position="342"/>
    </location>
</feature>
<dbReference type="AlphaFoldDB" id="A0A7I8DEA8"/>
<evidence type="ECO:0000256" key="1">
    <source>
        <dbReference type="ARBA" id="ARBA00004651"/>
    </source>
</evidence>
<dbReference type="SUPFAM" id="SSF81653">
    <property type="entry name" value="Calcium ATPase, transduction domain A"/>
    <property type="match status" value="1"/>
</dbReference>
<feature type="transmembrane region" description="Helical" evidence="5">
    <location>
        <begin position="122"/>
        <end position="141"/>
    </location>
</feature>
<dbReference type="GO" id="GO:0036376">
    <property type="term" value="P:sodium ion export across plasma membrane"/>
    <property type="evidence" value="ECO:0007669"/>
    <property type="project" value="TreeGrafter"/>
</dbReference>
<dbReference type="Pfam" id="PF00690">
    <property type="entry name" value="Cation_ATPase_N"/>
    <property type="match status" value="1"/>
</dbReference>
<feature type="domain" description="Cation-transporting P-type ATPase C-terminal" evidence="7">
    <location>
        <begin position="748"/>
        <end position="894"/>
    </location>
</feature>
<feature type="transmembrane region" description="Helical" evidence="5">
    <location>
        <begin position="295"/>
        <end position="314"/>
    </location>
</feature>
<feature type="transmembrane region" description="Helical" evidence="5">
    <location>
        <begin position="811"/>
        <end position="829"/>
    </location>
</feature>
<evidence type="ECO:0000313" key="10">
    <source>
        <dbReference type="Proteomes" id="UP000593802"/>
    </source>
</evidence>
<feature type="transmembrane region" description="Helical" evidence="5">
    <location>
        <begin position="742"/>
        <end position="763"/>
    </location>
</feature>
<dbReference type="GO" id="GO:1990573">
    <property type="term" value="P:potassium ion import across plasma membrane"/>
    <property type="evidence" value="ECO:0007669"/>
    <property type="project" value="TreeGrafter"/>
</dbReference>
<dbReference type="GO" id="GO:0005886">
    <property type="term" value="C:plasma membrane"/>
    <property type="evidence" value="ECO:0007669"/>
    <property type="project" value="UniProtKB-SubCell"/>
</dbReference>
<dbReference type="SUPFAM" id="SSF81665">
    <property type="entry name" value="Calcium ATPase, transmembrane domain M"/>
    <property type="match status" value="1"/>
</dbReference>
<feature type="domain" description="P-type ATPase A" evidence="6">
    <location>
        <begin position="154"/>
        <end position="267"/>
    </location>
</feature>
<evidence type="ECO:0000259" key="7">
    <source>
        <dbReference type="Pfam" id="PF00689"/>
    </source>
</evidence>
<feature type="compositionally biased region" description="Basic and acidic residues" evidence="4">
    <location>
        <begin position="43"/>
        <end position="55"/>
    </location>
</feature>
<dbReference type="RefSeq" id="WP_200758995.1">
    <property type="nucleotide sequence ID" value="NZ_AP023366.1"/>
</dbReference>
<evidence type="ECO:0000256" key="4">
    <source>
        <dbReference type="SAM" id="MobiDB-lite"/>
    </source>
</evidence>
<proteinExistence type="inferred from homology"/>
<evidence type="ECO:0000259" key="6">
    <source>
        <dbReference type="Pfam" id="PF00122"/>
    </source>
</evidence>
<dbReference type="KEGG" id="eff:skT53_33620"/>
<comment type="subcellular location">
    <subcellularLocation>
        <location evidence="1">Cell membrane</location>
        <topology evidence="1">Multi-pass membrane protein</topology>
    </subcellularLocation>
</comment>
<organism evidence="9 10">
    <name type="scientific">Effusibacillus dendaii</name>
    <dbReference type="NCBI Taxonomy" id="2743772"/>
    <lineage>
        <taxon>Bacteria</taxon>
        <taxon>Bacillati</taxon>
        <taxon>Bacillota</taxon>
        <taxon>Bacilli</taxon>
        <taxon>Bacillales</taxon>
        <taxon>Alicyclobacillaceae</taxon>
        <taxon>Effusibacillus</taxon>
    </lineage>
</organism>
<feature type="transmembrane region" description="Helical" evidence="5">
    <location>
        <begin position="98"/>
        <end position="116"/>
    </location>
</feature>
<keyword evidence="3" id="KW-1003">Cell membrane</keyword>
<dbReference type="EMBL" id="AP023366">
    <property type="protein sequence ID" value="BCJ88377.1"/>
    <property type="molecule type" value="Genomic_DNA"/>
</dbReference>
<keyword evidence="10" id="KW-1185">Reference proteome</keyword>
<dbReference type="InterPro" id="IPR023298">
    <property type="entry name" value="ATPase_P-typ_TM_dom_sf"/>
</dbReference>
<dbReference type="Proteomes" id="UP000593802">
    <property type="component" value="Chromosome"/>
</dbReference>
<keyword evidence="5" id="KW-0472">Membrane</keyword>
<dbReference type="Pfam" id="PF00122">
    <property type="entry name" value="E1-E2_ATPase"/>
    <property type="match status" value="1"/>
</dbReference>
<dbReference type="Gene3D" id="1.20.1110.10">
    <property type="entry name" value="Calcium-transporting ATPase, transmembrane domain"/>
    <property type="match status" value="2"/>
</dbReference>
<evidence type="ECO:0000259" key="8">
    <source>
        <dbReference type="Pfam" id="PF00690"/>
    </source>
</evidence>
<evidence type="ECO:0000256" key="2">
    <source>
        <dbReference type="ARBA" id="ARBA00005675"/>
    </source>
</evidence>
<dbReference type="Pfam" id="PF00689">
    <property type="entry name" value="Cation_ATPase_C"/>
    <property type="match status" value="1"/>
</dbReference>
<feature type="transmembrane region" description="Helical" evidence="5">
    <location>
        <begin position="784"/>
        <end position="805"/>
    </location>
</feature>
<dbReference type="InterPro" id="IPR050510">
    <property type="entry name" value="Cation_transp_ATPase_P-type"/>
</dbReference>
<feature type="region of interest" description="Disordered" evidence="4">
    <location>
        <begin position="34"/>
        <end position="55"/>
    </location>
</feature>
<dbReference type="GO" id="GO:0005391">
    <property type="term" value="F:P-type sodium:potassium-exchanging transporter activity"/>
    <property type="evidence" value="ECO:0007669"/>
    <property type="project" value="TreeGrafter"/>
</dbReference>
<feature type="transmembrane region" description="Helical" evidence="5">
    <location>
        <begin position="849"/>
        <end position="867"/>
    </location>
</feature>
<feature type="transmembrane region" description="Helical" evidence="5">
    <location>
        <begin position="6"/>
        <end position="27"/>
    </location>
</feature>
<name>A0A7I8DEA8_9BACL</name>
<dbReference type="PANTHER" id="PTHR43294:SF21">
    <property type="entry name" value="CATION TRANSPORTING ATPASE"/>
    <property type="match status" value="1"/>
</dbReference>
<evidence type="ECO:0000256" key="3">
    <source>
        <dbReference type="ARBA" id="ARBA00022475"/>
    </source>
</evidence>
<gene>
    <name evidence="9" type="ORF">skT53_33620</name>
</gene>
<evidence type="ECO:0000256" key="5">
    <source>
        <dbReference type="SAM" id="Phobius"/>
    </source>
</evidence>
<keyword evidence="5" id="KW-1133">Transmembrane helix</keyword>
<feature type="transmembrane region" description="Helical" evidence="5">
    <location>
        <begin position="716"/>
        <end position="736"/>
    </location>
</feature>
<sequence length="927" mass="101640">MPGAIGTIGIFAIRLAAIPGLFIRHMLQNGSSAASSMMGQQVQEREERASARRPEEVPLADGWETGLTEQEAKRRLAAHGSNEYRPIPSHIQLLGQTLKSASTLSLLGLAVFALVMGKYVDAAIVFVTFAVLGAVSVRVKVKAAQNHRRMLETEATASVLRDGKICEIAPAYVVPGDLIFVRQGDVVPADAVVLRSEHLKVREKQVRGNGNRADFYLVAKAALDNGHLPQVLPLHNVAEANRLYAGSMVVGGSAKALVTSTGRATHHWQLHQHPKQHETFTEQRYFKFAEKLTKYGWLAILAVGVLVLAVRWSGSAALETAIAIGTSVIPGGFSLPIVLAFWTAMHRTSRKAQDLPDLHAADRLEDTKLVILSEQAVTRRIQIKKLFCPQSRWQVKPDLQDHMHTGRLRFYQNGILQEPSGRPECKALVQAAKLFARAEGDCGPYDQAVNRLYDNFGLSGAQRTDWEWIGQGVLESHGLFESRMFKDPTGRVVEVVRGPAERLYESCSRVISPLHDLANLDVTGSSLADDQAAEALQSWLETTRRHYEQTIGFACRVHADSLGEAGSLIWLGAISYQTEYETSAPLLERFVKLGLPVLLTVQEHVLSDPAFRRSVSFDGIRCKVVSAGELGRTMEQEAIDNYDLWIVSAHSEERLKLIQKLREVFSHICFVGCRDQERAYFGAAWTAVEQGIRRGLHDVLEAIEEARHAKSRISHANGFILSGNVGEAVFSLLAGLTGAQQALTPININLLTNVFASIGLAAGRRKMDRQQPTEGKNLSKLHKPIVTHGLMSGSVAMLSYAGGLLISGDPFFASTFAFATLILSQLWQAVHWRRQSRVAKLKDMVEDRVLAVSLLGSLAILVASVYMPGVTQLLQTTPLALQDWLAAMAIAGAVGPLASKSENSVWPVVKRMAGWLQAKERNLQTAA</sequence>
<dbReference type="GO" id="GO:0006883">
    <property type="term" value="P:intracellular sodium ion homeostasis"/>
    <property type="evidence" value="ECO:0007669"/>
    <property type="project" value="TreeGrafter"/>
</dbReference>
<dbReference type="InterPro" id="IPR006068">
    <property type="entry name" value="ATPase_P-typ_cation-transptr_C"/>
</dbReference>
<dbReference type="PANTHER" id="PTHR43294">
    <property type="entry name" value="SODIUM/POTASSIUM-TRANSPORTING ATPASE SUBUNIT ALPHA"/>
    <property type="match status" value="1"/>
</dbReference>
<keyword evidence="5" id="KW-0812">Transmembrane</keyword>
<dbReference type="GO" id="GO:0030007">
    <property type="term" value="P:intracellular potassium ion homeostasis"/>
    <property type="evidence" value="ECO:0007669"/>
    <property type="project" value="TreeGrafter"/>
</dbReference>
<reference evidence="9 10" key="1">
    <citation type="submission" date="2020-08" db="EMBL/GenBank/DDBJ databases">
        <title>Complete Genome Sequence of Effusibacillus dendaii Strain skT53, Isolated from Farmland soil.</title>
        <authorList>
            <person name="Konishi T."/>
            <person name="Kawasaki H."/>
        </authorList>
    </citation>
    <scope>NUCLEOTIDE SEQUENCE [LARGE SCALE GENOMIC DNA]</scope>
    <source>
        <strain evidence="10">skT53</strain>
    </source>
</reference>
<dbReference type="GO" id="GO:1902600">
    <property type="term" value="P:proton transmembrane transport"/>
    <property type="evidence" value="ECO:0007669"/>
    <property type="project" value="TreeGrafter"/>
</dbReference>
<comment type="similarity">
    <text evidence="2">Belongs to the cation transport ATPase (P-type) (TC 3.A.3) family. Type IIA subfamily.</text>
</comment>
<dbReference type="InterPro" id="IPR059000">
    <property type="entry name" value="ATPase_P-type_domA"/>
</dbReference>
<protein>
    <submittedName>
        <fullName evidence="9">Cation-transporting P-type ATPase</fullName>
    </submittedName>
</protein>
<dbReference type="InterPro" id="IPR008250">
    <property type="entry name" value="ATPase_P-typ_transduc_dom_A_sf"/>
</dbReference>
<feature type="domain" description="Cation-transporting P-type ATPase N-terminal" evidence="8">
    <location>
        <begin position="64"/>
        <end position="112"/>
    </location>
</feature>
<evidence type="ECO:0000313" key="9">
    <source>
        <dbReference type="EMBL" id="BCJ88377.1"/>
    </source>
</evidence>
<dbReference type="Gene3D" id="2.70.150.10">
    <property type="entry name" value="Calcium-transporting ATPase, cytoplasmic transduction domain A"/>
    <property type="match status" value="1"/>
</dbReference>
<dbReference type="InterPro" id="IPR004014">
    <property type="entry name" value="ATPase_P-typ_cation-transptr_N"/>
</dbReference>
<accession>A0A7I8DEA8</accession>